<comment type="caution">
    <text evidence="7">The sequence shown here is derived from an EMBL/GenBank/DDBJ whole genome shotgun (WGS) entry which is preliminary data.</text>
</comment>
<feature type="binding site" evidence="4">
    <location>
        <position position="338"/>
    </location>
    <ligand>
        <name>S-adenosyl-L-methionine</name>
        <dbReference type="ChEBI" id="CHEBI:59789"/>
    </ligand>
</feature>
<dbReference type="SUPFAM" id="SSF50249">
    <property type="entry name" value="Nucleic acid-binding proteins"/>
    <property type="match status" value="1"/>
</dbReference>
<dbReference type="PROSITE" id="PS51687">
    <property type="entry name" value="SAM_MT_RNA_M5U"/>
    <property type="match status" value="1"/>
</dbReference>
<feature type="domain" description="TRAM" evidence="6">
    <location>
        <begin position="2"/>
        <end position="60"/>
    </location>
</feature>
<dbReference type="InterPro" id="IPR029063">
    <property type="entry name" value="SAM-dependent_MTases_sf"/>
</dbReference>
<dbReference type="GO" id="GO:0070475">
    <property type="term" value="P:rRNA base methylation"/>
    <property type="evidence" value="ECO:0007669"/>
    <property type="project" value="TreeGrafter"/>
</dbReference>
<accession>A0A9D2EJ54</accession>
<evidence type="ECO:0000256" key="1">
    <source>
        <dbReference type="ARBA" id="ARBA00022603"/>
    </source>
</evidence>
<dbReference type="CDD" id="cd02440">
    <property type="entry name" value="AdoMet_MTases"/>
    <property type="match status" value="1"/>
</dbReference>
<dbReference type="FunFam" id="2.40.50.1070:FF:000003">
    <property type="entry name" value="23S rRNA (Uracil-5-)-methyltransferase RumA"/>
    <property type="match status" value="1"/>
</dbReference>
<feature type="binding site" evidence="4">
    <location>
        <position position="387"/>
    </location>
    <ligand>
        <name>S-adenosyl-L-methionine</name>
        <dbReference type="ChEBI" id="CHEBI:59789"/>
    </ligand>
</feature>
<dbReference type="Pfam" id="PF05958">
    <property type="entry name" value="tRNA_U5-meth_tr"/>
    <property type="match status" value="1"/>
</dbReference>
<organism evidence="7 8">
    <name type="scientific">Candidatus Anaerobutyricum stercoris</name>
    <dbReference type="NCBI Taxonomy" id="2838457"/>
    <lineage>
        <taxon>Bacteria</taxon>
        <taxon>Bacillati</taxon>
        <taxon>Bacillota</taxon>
        <taxon>Clostridia</taxon>
        <taxon>Lachnospirales</taxon>
        <taxon>Lachnospiraceae</taxon>
        <taxon>Anaerobutyricum</taxon>
    </lineage>
</organism>
<dbReference type="PROSITE" id="PS50926">
    <property type="entry name" value="TRAM"/>
    <property type="match status" value="1"/>
</dbReference>
<dbReference type="InterPro" id="IPR030390">
    <property type="entry name" value="MeTrfase_TrmA_AS"/>
</dbReference>
<proteinExistence type="inferred from homology"/>
<reference evidence="7" key="1">
    <citation type="journal article" date="2021" name="PeerJ">
        <title>Extensive microbial diversity within the chicken gut microbiome revealed by metagenomics and culture.</title>
        <authorList>
            <person name="Gilroy R."/>
            <person name="Ravi A."/>
            <person name="Getino M."/>
            <person name="Pursley I."/>
            <person name="Horton D.L."/>
            <person name="Alikhan N.F."/>
            <person name="Baker D."/>
            <person name="Gharbi K."/>
            <person name="Hall N."/>
            <person name="Watson M."/>
            <person name="Adriaenssens E.M."/>
            <person name="Foster-Nyarko E."/>
            <person name="Jarju S."/>
            <person name="Secka A."/>
            <person name="Antonio M."/>
            <person name="Oren A."/>
            <person name="Chaudhuri R.R."/>
            <person name="La Ragione R."/>
            <person name="Hildebrand F."/>
            <person name="Pallen M.J."/>
        </authorList>
    </citation>
    <scope>NUCLEOTIDE SEQUENCE</scope>
    <source>
        <strain evidence="7">CHK179-28034</strain>
    </source>
</reference>
<sequence>MELKKNQEILLTIEDFTKEGEGLGKYQGFPLFVKDTVIGDKAKVSITKLKKNYGYARLVEILELSPDRVTPPCPVARQCGGCKIQQLSYEKQKEFKWNQVANCLKRIGGFDGIEAKMEPIYGMEHPWHYRNKAQYPVGLDKAGNIIAGFYAGRTHTIVPNTDCLIQAEVNKDILEIILRYLRKNNIRPYDEKSHTGLVRHVLTRVGFVTGEIMVCLVLNGKKEQLKNSAVLVAQLAAIPGMTSIMVNTNKEKTNRILGASCETLWGKDYIEDYIGDVRYQIGPLSFFQVNPAQTKVLYSKALEYAGLKGEEIVWDLYCGIGTISLFLAQKAKQVYGVEIVKEAIDDARRNTALNQMDNVIFYVGKAEEIVPAEYQRTGIRPDVIVVDPPRKGCDETLLHTMTQMRPKRIVYVSCDPGTLARDCKILCGEGYEIERVAVVDQFGHSCHTESVVALNLDTGNTKNLE</sequence>
<protein>
    <submittedName>
        <fullName evidence="7">23S rRNA (Uracil(1939)-C(5))-methyltransferase RlmD</fullName>
        <ecNumber evidence="7">2.1.1.190</ecNumber>
    </submittedName>
</protein>
<dbReference type="EMBL" id="DXBR01000002">
    <property type="protein sequence ID" value="HIZ38340.1"/>
    <property type="molecule type" value="Genomic_DNA"/>
</dbReference>
<dbReference type="GO" id="GO:0070041">
    <property type="term" value="F:rRNA (uridine-C5-)-methyltransferase activity"/>
    <property type="evidence" value="ECO:0007669"/>
    <property type="project" value="UniProtKB-ARBA"/>
</dbReference>
<keyword evidence="1 4" id="KW-0489">Methyltransferase</keyword>
<dbReference type="InterPro" id="IPR002792">
    <property type="entry name" value="TRAM_dom"/>
</dbReference>
<dbReference type="SUPFAM" id="SSF53335">
    <property type="entry name" value="S-adenosyl-L-methionine-dependent methyltransferases"/>
    <property type="match status" value="1"/>
</dbReference>
<dbReference type="Proteomes" id="UP000824049">
    <property type="component" value="Unassembled WGS sequence"/>
</dbReference>
<gene>
    <name evidence="7" type="primary">rlmD</name>
    <name evidence="7" type="ORF">H9968_00205</name>
</gene>
<dbReference type="InterPro" id="IPR012340">
    <property type="entry name" value="NA-bd_OB-fold"/>
</dbReference>
<evidence type="ECO:0000259" key="6">
    <source>
        <dbReference type="PROSITE" id="PS50926"/>
    </source>
</evidence>
<evidence type="ECO:0000313" key="8">
    <source>
        <dbReference type="Proteomes" id="UP000824049"/>
    </source>
</evidence>
<dbReference type="AlphaFoldDB" id="A0A9D2EJ54"/>
<dbReference type="PROSITE" id="PS01230">
    <property type="entry name" value="TRMA_1"/>
    <property type="match status" value="1"/>
</dbReference>
<dbReference type="PANTHER" id="PTHR11061">
    <property type="entry name" value="RNA M5U METHYLTRANSFERASE"/>
    <property type="match status" value="1"/>
</dbReference>
<feature type="binding site" evidence="4">
    <location>
        <position position="317"/>
    </location>
    <ligand>
        <name>S-adenosyl-L-methionine</name>
        <dbReference type="ChEBI" id="CHEBI:59789"/>
    </ligand>
</feature>
<feature type="active site" description="Nucleophile" evidence="4">
    <location>
        <position position="414"/>
    </location>
</feature>
<dbReference type="Pfam" id="PF01938">
    <property type="entry name" value="TRAM"/>
    <property type="match status" value="1"/>
</dbReference>
<dbReference type="FunFam" id="2.40.50.140:FF:000097">
    <property type="entry name" value="23S rRNA (uracil(1939)-C(5))-methyltransferase RlmD"/>
    <property type="match status" value="1"/>
</dbReference>
<evidence type="ECO:0000313" key="7">
    <source>
        <dbReference type="EMBL" id="HIZ38340.1"/>
    </source>
</evidence>
<comment type="similarity">
    <text evidence="4">Belongs to the class I-like SAM-binding methyltransferase superfamily. RNA M5U methyltransferase family.</text>
</comment>
<dbReference type="EC" id="2.1.1.190" evidence="7"/>
<evidence type="ECO:0000256" key="4">
    <source>
        <dbReference type="PROSITE-ProRule" id="PRU01024"/>
    </source>
</evidence>
<dbReference type="NCBIfam" id="TIGR00479">
    <property type="entry name" value="rumA"/>
    <property type="match status" value="1"/>
</dbReference>
<dbReference type="FunFam" id="3.40.50.150:FF:000009">
    <property type="entry name" value="23S rRNA (Uracil(1939)-C(5))-methyltransferase RlmD"/>
    <property type="match status" value="1"/>
</dbReference>
<dbReference type="Gene3D" id="2.40.50.1070">
    <property type="match status" value="1"/>
</dbReference>
<evidence type="ECO:0000256" key="5">
    <source>
        <dbReference type="PROSITE-ProRule" id="PRU10015"/>
    </source>
</evidence>
<dbReference type="InterPro" id="IPR010280">
    <property type="entry name" value="U5_MeTrfase_fam"/>
</dbReference>
<dbReference type="Gene3D" id="3.40.50.150">
    <property type="entry name" value="Vaccinia Virus protein VP39"/>
    <property type="match status" value="1"/>
</dbReference>
<dbReference type="Gene3D" id="2.40.50.140">
    <property type="entry name" value="Nucleic acid-binding proteins"/>
    <property type="match status" value="1"/>
</dbReference>
<evidence type="ECO:0000256" key="2">
    <source>
        <dbReference type="ARBA" id="ARBA00022679"/>
    </source>
</evidence>
<feature type="active site" evidence="5">
    <location>
        <position position="414"/>
    </location>
</feature>
<keyword evidence="3 4" id="KW-0949">S-adenosyl-L-methionine</keyword>
<reference evidence="7" key="2">
    <citation type="submission" date="2021-04" db="EMBL/GenBank/DDBJ databases">
        <authorList>
            <person name="Gilroy R."/>
        </authorList>
    </citation>
    <scope>NUCLEOTIDE SEQUENCE</scope>
    <source>
        <strain evidence="7">CHK179-28034</strain>
    </source>
</reference>
<name>A0A9D2EJ54_9FIRM</name>
<dbReference type="PANTHER" id="PTHR11061:SF30">
    <property type="entry name" value="TRNA (URACIL(54)-C(5))-METHYLTRANSFERASE"/>
    <property type="match status" value="1"/>
</dbReference>
<feature type="binding site" evidence="4">
    <location>
        <position position="288"/>
    </location>
    <ligand>
        <name>S-adenosyl-L-methionine</name>
        <dbReference type="ChEBI" id="CHEBI:59789"/>
    </ligand>
</feature>
<keyword evidence="2 4" id="KW-0808">Transferase</keyword>
<evidence type="ECO:0000256" key="3">
    <source>
        <dbReference type="ARBA" id="ARBA00022691"/>
    </source>
</evidence>